<accession>A0ABW6SDB4</accession>
<protein>
    <recommendedName>
        <fullName evidence="4">Small secreted domain</fullName>
    </recommendedName>
</protein>
<feature type="region of interest" description="Disordered" evidence="1">
    <location>
        <begin position="53"/>
        <end position="86"/>
    </location>
</feature>
<name>A0ABW6SDB4_9NOCA</name>
<dbReference type="RefSeq" id="WP_387406748.1">
    <property type="nucleotide sequence ID" value="NZ_JBIAQY010000025.1"/>
</dbReference>
<proteinExistence type="predicted"/>
<keyword evidence="3" id="KW-1185">Reference proteome</keyword>
<gene>
    <name evidence="2" type="ORF">ACFYXQ_41345</name>
</gene>
<feature type="compositionally biased region" description="Basic and acidic residues" evidence="1">
    <location>
        <begin position="60"/>
        <end position="79"/>
    </location>
</feature>
<evidence type="ECO:0000313" key="2">
    <source>
        <dbReference type="EMBL" id="MFF3574212.1"/>
    </source>
</evidence>
<evidence type="ECO:0000256" key="1">
    <source>
        <dbReference type="SAM" id="MobiDB-lite"/>
    </source>
</evidence>
<evidence type="ECO:0008006" key="4">
    <source>
        <dbReference type="Google" id="ProtNLM"/>
    </source>
</evidence>
<sequence length="86" mass="8808">MVENIAAWKGISMRSLMIAAVGAAIAVGPVVGAGVALADHPLPSCADVNTSNVPCQSQDDPMHFHGTDHNASHQPHEDSLSAPSTP</sequence>
<dbReference type="Proteomes" id="UP001601992">
    <property type="component" value="Unassembled WGS sequence"/>
</dbReference>
<organism evidence="2 3">
    <name type="scientific">Nocardia jiangxiensis</name>
    <dbReference type="NCBI Taxonomy" id="282685"/>
    <lineage>
        <taxon>Bacteria</taxon>
        <taxon>Bacillati</taxon>
        <taxon>Actinomycetota</taxon>
        <taxon>Actinomycetes</taxon>
        <taxon>Mycobacteriales</taxon>
        <taxon>Nocardiaceae</taxon>
        <taxon>Nocardia</taxon>
    </lineage>
</organism>
<comment type="caution">
    <text evidence="2">The sequence shown here is derived from an EMBL/GenBank/DDBJ whole genome shotgun (WGS) entry which is preliminary data.</text>
</comment>
<reference evidence="2 3" key="1">
    <citation type="submission" date="2024-10" db="EMBL/GenBank/DDBJ databases">
        <title>The Natural Products Discovery Center: Release of the First 8490 Sequenced Strains for Exploring Actinobacteria Biosynthetic Diversity.</title>
        <authorList>
            <person name="Kalkreuter E."/>
            <person name="Kautsar S.A."/>
            <person name="Yang D."/>
            <person name="Bader C.D."/>
            <person name="Teijaro C.N."/>
            <person name="Fluegel L."/>
            <person name="Davis C.M."/>
            <person name="Simpson J.R."/>
            <person name="Lauterbach L."/>
            <person name="Steele A.D."/>
            <person name="Gui C."/>
            <person name="Meng S."/>
            <person name="Li G."/>
            <person name="Viehrig K."/>
            <person name="Ye F."/>
            <person name="Su P."/>
            <person name="Kiefer A.F."/>
            <person name="Nichols A."/>
            <person name="Cepeda A.J."/>
            <person name="Yan W."/>
            <person name="Fan B."/>
            <person name="Jiang Y."/>
            <person name="Adhikari A."/>
            <person name="Zheng C.-J."/>
            <person name="Schuster L."/>
            <person name="Cowan T.M."/>
            <person name="Smanski M.J."/>
            <person name="Chevrette M.G."/>
            <person name="De Carvalho L.P.S."/>
            <person name="Shen B."/>
        </authorList>
    </citation>
    <scope>NUCLEOTIDE SEQUENCE [LARGE SCALE GENOMIC DNA]</scope>
    <source>
        <strain evidence="2 3">NPDC002593</strain>
    </source>
</reference>
<evidence type="ECO:0000313" key="3">
    <source>
        <dbReference type="Proteomes" id="UP001601992"/>
    </source>
</evidence>
<dbReference type="EMBL" id="JBIAQY010000025">
    <property type="protein sequence ID" value="MFF3574212.1"/>
    <property type="molecule type" value="Genomic_DNA"/>
</dbReference>